<gene>
    <name evidence="7" type="ORF">BVC80_1291g9</name>
</gene>
<name>A0A200QDX4_MACCD</name>
<evidence type="ECO:0000256" key="2">
    <source>
        <dbReference type="ARBA" id="ARBA00022771"/>
    </source>
</evidence>
<protein>
    <submittedName>
        <fullName evidence="7">Zinc finger protein</fullName>
    </submittedName>
</protein>
<feature type="compositionally biased region" description="Polar residues" evidence="5">
    <location>
        <begin position="136"/>
        <end position="148"/>
    </location>
</feature>
<dbReference type="InterPro" id="IPR041367">
    <property type="entry name" value="Znf-CCCH_4"/>
</dbReference>
<dbReference type="STRING" id="56857.A0A200QDX4"/>
<evidence type="ECO:0000313" key="7">
    <source>
        <dbReference type="EMBL" id="OVA08605.1"/>
    </source>
</evidence>
<dbReference type="PANTHER" id="PTHR36886:SF8">
    <property type="entry name" value="ZINC FINGER CCCH DOMAIN-CONTAINING PROTEIN 38"/>
    <property type="match status" value="1"/>
</dbReference>
<dbReference type="SMART" id="SM00356">
    <property type="entry name" value="ZnF_C3H1"/>
    <property type="match status" value="3"/>
</dbReference>
<feature type="compositionally biased region" description="Basic and acidic residues" evidence="5">
    <location>
        <begin position="813"/>
        <end position="822"/>
    </location>
</feature>
<dbReference type="EMBL" id="MVGT01002326">
    <property type="protein sequence ID" value="OVA08605.1"/>
    <property type="molecule type" value="Genomic_DNA"/>
</dbReference>
<dbReference type="OrthoDB" id="411372at2759"/>
<feature type="domain" description="C3H1-type" evidence="6">
    <location>
        <begin position="180"/>
        <end position="207"/>
    </location>
</feature>
<feature type="region of interest" description="Disordered" evidence="5">
    <location>
        <begin position="44"/>
        <end position="107"/>
    </location>
</feature>
<dbReference type="AlphaFoldDB" id="A0A200QDX4"/>
<feature type="region of interest" description="Disordered" evidence="5">
    <location>
        <begin position="801"/>
        <end position="822"/>
    </location>
</feature>
<dbReference type="GO" id="GO:0008270">
    <property type="term" value="F:zinc ion binding"/>
    <property type="evidence" value="ECO:0007669"/>
    <property type="project" value="UniProtKB-KW"/>
</dbReference>
<evidence type="ECO:0000259" key="6">
    <source>
        <dbReference type="PROSITE" id="PS50103"/>
    </source>
</evidence>
<dbReference type="Proteomes" id="UP000195402">
    <property type="component" value="Unassembled WGS sequence"/>
</dbReference>
<proteinExistence type="predicted"/>
<feature type="region of interest" description="Disordered" evidence="5">
    <location>
        <begin position="119"/>
        <end position="182"/>
    </location>
</feature>
<feature type="compositionally biased region" description="Basic residues" evidence="5">
    <location>
        <begin position="150"/>
        <end position="160"/>
    </location>
</feature>
<dbReference type="InParanoid" id="A0A200QDX4"/>
<feature type="region of interest" description="Disordered" evidence="5">
    <location>
        <begin position="205"/>
        <end position="233"/>
    </location>
</feature>
<feature type="compositionally biased region" description="Basic and acidic residues" evidence="5">
    <location>
        <begin position="205"/>
        <end position="214"/>
    </location>
</feature>
<comment type="caution">
    <text evidence="7">The sequence shown here is derived from an EMBL/GenBank/DDBJ whole genome shotgun (WGS) entry which is preliminary data.</text>
</comment>
<dbReference type="SUPFAM" id="SSF90229">
    <property type="entry name" value="CCCH zinc finger"/>
    <property type="match status" value="1"/>
</dbReference>
<dbReference type="Gene3D" id="2.30.30.1190">
    <property type="match status" value="1"/>
</dbReference>
<dbReference type="FunCoup" id="A0A200QDX4">
    <property type="interactions" value="800"/>
</dbReference>
<feature type="compositionally biased region" description="Polar residues" evidence="5">
    <location>
        <begin position="746"/>
        <end position="761"/>
    </location>
</feature>
<dbReference type="InterPro" id="IPR000571">
    <property type="entry name" value="Znf_CCCH"/>
</dbReference>
<dbReference type="PANTHER" id="PTHR36886">
    <property type="entry name" value="PROTEIN FRIGIDA-ESSENTIAL 1"/>
    <property type="match status" value="1"/>
</dbReference>
<sequence>MTESVRRRNSKWDLKEDPDHFPIEIRQDRAIEIRQDRAWSGRGGEFIHDKESKSEWHSSRGLSSHDPKWSDIEGKRMPRNEGNSGWLCSLEPSPRNRGVQNDEINKRVYNEMSKTMTLDGDRSYSMSMSPGLDGWRQQNRSRSPKSGWSRSHRSRSRSRTPPHGYRRELEGSNDRRSGSRVSAPACTAFAAGRCRRGSNCRFLHQDNHDYDGRRYSGSSPENGGSKHGKGGFLRNANTEEQMDHSRDRISHGHENVYDGDLEKSDILRNNRSSGRCDDFLKGNCRRGSSCRYAHDGASSDGHGIRERDHDRKDTDAPYGHDNRHEPRRINSKPCKFFAAGHCRHGDNCRFSHEGTARASPERRSDDDNRRSHELDHEKRSWGGPKWCDIAPDSAHNGPKEQLVMDKLGNNLGNENRSWVGPKWSDITDNHNLSNENRSWEVPKWSDKVVDSDVKLPSWGNDSDGEKMGVVESRTTERSFENMQGQNLDNASRTWGGPLLNDKPVDRDMHKSPQWISDNNGGSMGFRESMGSGKFLTSESMLSSGAKDQYPRFINEDMEHNQDSKSRNPNEINLPTGKQNITQAVSGQPHSSINVNGQSQQVLPTPAFNPKERVQQIVSPPSSNPYHKKMAHQEEPIKKPDLVDPRLIAQQVSSGAPMTQNVASSEQVAQLTNISASLAQILANGQHLPQLYAALNPTASGLVPSHPNSVGPPQVVAPLIQPNQTTQSQKQYDPISDSIDQDKAADDSQSPLKTIAPSSVSADPNGGDASNIGILEEKVHESHELKQPEQVVDQNAADDIKKEQHTGHSGQMDVDGRIDEEGKKNKDPKVMRVFKFALVEFVKELLKPTWKEGQMSKEAHKTIVKKVVDKVTGTIQGAQIPQTQEKIDHYLSYSKPKLTKLVQAYVEKYLKT</sequence>
<feature type="compositionally biased region" description="Basic and acidic residues" evidence="5">
    <location>
        <begin position="348"/>
        <end position="380"/>
    </location>
</feature>
<dbReference type="OMA" id="QPSHIVP"/>
<keyword evidence="8" id="KW-1185">Reference proteome</keyword>
<evidence type="ECO:0000313" key="8">
    <source>
        <dbReference type="Proteomes" id="UP000195402"/>
    </source>
</evidence>
<dbReference type="InterPro" id="IPR052650">
    <property type="entry name" value="Zinc_finger_CCCH"/>
</dbReference>
<feature type="region of interest" description="Disordered" evidence="5">
    <location>
        <begin position="348"/>
        <end position="386"/>
    </location>
</feature>
<feature type="zinc finger region" description="C3H1-type" evidence="4">
    <location>
        <begin position="270"/>
        <end position="297"/>
    </location>
</feature>
<feature type="zinc finger region" description="C3H1-type" evidence="4">
    <location>
        <begin position="180"/>
        <end position="207"/>
    </location>
</feature>
<dbReference type="InterPro" id="IPR036855">
    <property type="entry name" value="Znf_CCCH_sf"/>
</dbReference>
<evidence type="ECO:0000256" key="3">
    <source>
        <dbReference type="ARBA" id="ARBA00022833"/>
    </source>
</evidence>
<feature type="zinc finger region" description="C3H1-type" evidence="4">
    <location>
        <begin position="328"/>
        <end position="355"/>
    </location>
</feature>
<organism evidence="7 8">
    <name type="scientific">Macleaya cordata</name>
    <name type="common">Five-seeded plume-poppy</name>
    <name type="synonym">Bocconia cordata</name>
    <dbReference type="NCBI Taxonomy" id="56857"/>
    <lineage>
        <taxon>Eukaryota</taxon>
        <taxon>Viridiplantae</taxon>
        <taxon>Streptophyta</taxon>
        <taxon>Embryophyta</taxon>
        <taxon>Tracheophyta</taxon>
        <taxon>Spermatophyta</taxon>
        <taxon>Magnoliopsida</taxon>
        <taxon>Ranunculales</taxon>
        <taxon>Papaveraceae</taxon>
        <taxon>Papaveroideae</taxon>
        <taxon>Macleaya</taxon>
    </lineage>
</organism>
<evidence type="ECO:0000256" key="4">
    <source>
        <dbReference type="PROSITE-ProRule" id="PRU00723"/>
    </source>
</evidence>
<evidence type="ECO:0000256" key="1">
    <source>
        <dbReference type="ARBA" id="ARBA00022723"/>
    </source>
</evidence>
<feature type="domain" description="C3H1-type" evidence="6">
    <location>
        <begin position="270"/>
        <end position="297"/>
    </location>
</feature>
<feature type="domain" description="C3H1-type" evidence="6">
    <location>
        <begin position="328"/>
        <end position="355"/>
    </location>
</feature>
<dbReference type="Pfam" id="PF00642">
    <property type="entry name" value="zf-CCCH"/>
    <property type="match status" value="1"/>
</dbReference>
<keyword evidence="1 4" id="KW-0479">Metal-binding</keyword>
<feature type="region of interest" description="Disordered" evidence="5">
    <location>
        <begin position="723"/>
        <end position="770"/>
    </location>
</feature>
<keyword evidence="2 4" id="KW-0863">Zinc-finger</keyword>
<dbReference type="Gene3D" id="3.30.1370.210">
    <property type="match status" value="1"/>
</dbReference>
<keyword evidence="3 4" id="KW-0862">Zinc</keyword>
<feature type="region of interest" description="Disordered" evidence="5">
    <location>
        <begin position="291"/>
        <end position="328"/>
    </location>
</feature>
<dbReference type="Pfam" id="PF18044">
    <property type="entry name" value="zf-CCCH_4"/>
    <property type="match status" value="2"/>
</dbReference>
<feature type="compositionally biased region" description="Basic and acidic residues" evidence="5">
    <location>
        <begin position="165"/>
        <end position="177"/>
    </location>
</feature>
<feature type="compositionally biased region" description="Basic and acidic residues" evidence="5">
    <location>
        <begin position="302"/>
        <end position="328"/>
    </location>
</feature>
<accession>A0A200QDX4</accession>
<evidence type="ECO:0000256" key="5">
    <source>
        <dbReference type="SAM" id="MobiDB-lite"/>
    </source>
</evidence>
<reference evidence="7 8" key="1">
    <citation type="journal article" date="2017" name="Mol. Plant">
        <title>The Genome of Medicinal Plant Macleaya cordata Provides New Insights into Benzylisoquinoline Alkaloids Metabolism.</title>
        <authorList>
            <person name="Liu X."/>
            <person name="Liu Y."/>
            <person name="Huang P."/>
            <person name="Ma Y."/>
            <person name="Qing Z."/>
            <person name="Tang Q."/>
            <person name="Cao H."/>
            <person name="Cheng P."/>
            <person name="Zheng Y."/>
            <person name="Yuan Z."/>
            <person name="Zhou Y."/>
            <person name="Liu J."/>
            <person name="Tang Z."/>
            <person name="Zhuo Y."/>
            <person name="Zhang Y."/>
            <person name="Yu L."/>
            <person name="Huang J."/>
            <person name="Yang P."/>
            <person name="Peng Q."/>
            <person name="Zhang J."/>
            <person name="Jiang W."/>
            <person name="Zhang Z."/>
            <person name="Lin K."/>
            <person name="Ro D.K."/>
            <person name="Chen X."/>
            <person name="Xiong X."/>
            <person name="Shang Y."/>
            <person name="Huang S."/>
            <person name="Zeng J."/>
        </authorList>
    </citation>
    <scope>NUCLEOTIDE SEQUENCE [LARGE SCALE GENOMIC DNA]</scope>
    <source>
        <strain evidence="8">cv. BLH2017</strain>
        <tissue evidence="7">Root</tissue>
    </source>
</reference>
<dbReference type="PROSITE" id="PS50103">
    <property type="entry name" value="ZF_C3H1"/>
    <property type="match status" value="3"/>
</dbReference>
<feature type="compositionally biased region" description="Basic and acidic residues" evidence="5">
    <location>
        <begin position="44"/>
        <end position="79"/>
    </location>
</feature>